<keyword evidence="8 10" id="KW-0206">Cytoskeleton</keyword>
<keyword evidence="3" id="KW-0813">Transport</keyword>
<name>A0A3Q0E695_CARSF</name>
<dbReference type="AlphaFoldDB" id="A0A3Q0E695"/>
<evidence type="ECO:0000256" key="6">
    <source>
        <dbReference type="ARBA" id="ARBA00022816"/>
    </source>
</evidence>
<keyword evidence="11" id="KW-1185">Reference proteome</keyword>
<dbReference type="Proteomes" id="UP000189704">
    <property type="component" value="Unplaced"/>
</dbReference>
<dbReference type="GO" id="GO:0005874">
    <property type="term" value="C:microtubule"/>
    <property type="evidence" value="ECO:0007669"/>
    <property type="project" value="UniProtKB-KW"/>
</dbReference>
<dbReference type="GeneID" id="110595927"/>
<gene>
    <name evidence="12" type="primary">LOC110595927</name>
</gene>
<keyword evidence="10" id="KW-0505">Motor protein</keyword>
<dbReference type="GO" id="GO:0015031">
    <property type="term" value="P:protein transport"/>
    <property type="evidence" value="ECO:0007669"/>
    <property type="project" value="UniProtKB-KW"/>
</dbReference>
<comment type="subcellular location">
    <subcellularLocation>
        <location evidence="2 10">Cytoplasm</location>
        <location evidence="2 10">Cytoskeleton</location>
    </subcellularLocation>
    <subcellularLocation>
        <location evidence="1">Nucleus</location>
    </subcellularLocation>
</comment>
<protein>
    <recommendedName>
        <fullName evidence="10">Dynein light chain</fullName>
    </recommendedName>
</protein>
<keyword evidence="10" id="KW-0243">Dynein</keyword>
<organism evidence="11 12">
    <name type="scientific">Carlito syrichta</name>
    <name type="common">Philippine tarsier</name>
    <name type="synonym">Tarsius syrichta</name>
    <dbReference type="NCBI Taxonomy" id="1868482"/>
    <lineage>
        <taxon>Eukaryota</taxon>
        <taxon>Metazoa</taxon>
        <taxon>Chordata</taxon>
        <taxon>Craniata</taxon>
        <taxon>Vertebrata</taxon>
        <taxon>Euteleostomi</taxon>
        <taxon>Mammalia</taxon>
        <taxon>Eutheria</taxon>
        <taxon>Euarchontoglires</taxon>
        <taxon>Primates</taxon>
        <taxon>Haplorrhini</taxon>
        <taxon>Tarsiiformes</taxon>
        <taxon>Tarsiidae</taxon>
        <taxon>Carlito</taxon>
    </lineage>
</organism>
<dbReference type="GO" id="GO:0005634">
    <property type="term" value="C:nucleus"/>
    <property type="evidence" value="ECO:0007669"/>
    <property type="project" value="UniProtKB-SubCell"/>
</dbReference>
<evidence type="ECO:0000313" key="11">
    <source>
        <dbReference type="Proteomes" id="UP000189704"/>
    </source>
</evidence>
<evidence type="ECO:0000256" key="3">
    <source>
        <dbReference type="ARBA" id="ARBA00022448"/>
    </source>
</evidence>
<dbReference type="GO" id="GO:0044458">
    <property type="term" value="P:motile cilium assembly"/>
    <property type="evidence" value="ECO:0007669"/>
    <property type="project" value="TreeGrafter"/>
</dbReference>
<keyword evidence="4 10" id="KW-0963">Cytoplasm</keyword>
<sequence>MVTTCDRKAMINTEDMSEQMQQDSVECTTQVLEKYIKKDTKKDTVAHKEGVDKKYNPTWHCIMARNFGNYMTHETKHFSLVQTAILLFKSG</sequence>
<keyword evidence="7" id="KW-0653">Protein transport</keyword>
<dbReference type="PANTHER" id="PTHR11886">
    <property type="entry name" value="DYNEIN LIGHT CHAIN"/>
    <property type="match status" value="1"/>
</dbReference>
<evidence type="ECO:0000256" key="8">
    <source>
        <dbReference type="ARBA" id="ARBA00023212"/>
    </source>
</evidence>
<keyword evidence="6" id="KW-0509">mRNA transport</keyword>
<dbReference type="PANTHER" id="PTHR11886:SF91">
    <property type="entry name" value="DYNEIN LIGHT CHAIN 1, CYTOPLASMIC"/>
    <property type="match status" value="1"/>
</dbReference>
<keyword evidence="5 10" id="KW-0493">Microtubule</keyword>
<dbReference type="SMART" id="SM01375">
    <property type="entry name" value="Dynein_light"/>
    <property type="match status" value="1"/>
</dbReference>
<evidence type="ECO:0000256" key="1">
    <source>
        <dbReference type="ARBA" id="ARBA00004123"/>
    </source>
</evidence>
<evidence type="ECO:0000256" key="9">
    <source>
        <dbReference type="ARBA" id="ARBA00023242"/>
    </source>
</evidence>
<evidence type="ECO:0000313" key="12">
    <source>
        <dbReference type="RefSeq" id="XP_021569790.1"/>
    </source>
</evidence>
<dbReference type="RefSeq" id="XP_021569790.1">
    <property type="nucleotide sequence ID" value="XM_021714115.1"/>
</dbReference>
<evidence type="ECO:0000256" key="7">
    <source>
        <dbReference type="ARBA" id="ARBA00022927"/>
    </source>
</evidence>
<evidence type="ECO:0000256" key="4">
    <source>
        <dbReference type="ARBA" id="ARBA00022490"/>
    </source>
</evidence>
<comment type="similarity">
    <text evidence="10">Belongs to the dynein light chain family.</text>
</comment>
<reference evidence="12" key="1">
    <citation type="submission" date="2025-08" db="UniProtKB">
        <authorList>
            <consortium name="RefSeq"/>
        </authorList>
    </citation>
    <scope>IDENTIFICATION</scope>
</reference>
<dbReference type="GO" id="GO:0045505">
    <property type="term" value="F:dynein intermediate chain binding"/>
    <property type="evidence" value="ECO:0007669"/>
    <property type="project" value="TreeGrafter"/>
</dbReference>
<dbReference type="InterPro" id="IPR037177">
    <property type="entry name" value="DLC_sf"/>
</dbReference>
<dbReference type="OrthoDB" id="10033309at2759"/>
<dbReference type="SUPFAM" id="SSF54648">
    <property type="entry name" value="DLC"/>
    <property type="match status" value="1"/>
</dbReference>
<evidence type="ECO:0000256" key="5">
    <source>
        <dbReference type="ARBA" id="ARBA00022701"/>
    </source>
</evidence>
<dbReference type="GO" id="GO:0035721">
    <property type="term" value="P:intraciliary retrograde transport"/>
    <property type="evidence" value="ECO:0007669"/>
    <property type="project" value="TreeGrafter"/>
</dbReference>
<dbReference type="Gene3D" id="3.30.740.10">
    <property type="entry name" value="Protein Inhibitor Of Neuronal Nitric Oxide Synthase"/>
    <property type="match status" value="1"/>
</dbReference>
<proteinExistence type="inferred from homology"/>
<dbReference type="FunFam" id="3.30.740.10:FF:000005">
    <property type="entry name" value="Dynein light chain"/>
    <property type="match status" value="1"/>
</dbReference>
<dbReference type="Pfam" id="PF01221">
    <property type="entry name" value="Dynein_light"/>
    <property type="match status" value="1"/>
</dbReference>
<keyword evidence="9" id="KW-0539">Nucleus</keyword>
<dbReference type="GO" id="GO:0005868">
    <property type="term" value="C:cytoplasmic dynein complex"/>
    <property type="evidence" value="ECO:0007669"/>
    <property type="project" value="TreeGrafter"/>
</dbReference>
<dbReference type="GO" id="GO:0005929">
    <property type="term" value="C:cilium"/>
    <property type="evidence" value="ECO:0007669"/>
    <property type="project" value="GOC"/>
</dbReference>
<dbReference type="GO" id="GO:0051028">
    <property type="term" value="P:mRNA transport"/>
    <property type="evidence" value="ECO:0007669"/>
    <property type="project" value="UniProtKB-KW"/>
</dbReference>
<accession>A0A3Q0E695</accession>
<evidence type="ECO:0000256" key="2">
    <source>
        <dbReference type="ARBA" id="ARBA00004245"/>
    </source>
</evidence>
<dbReference type="InterPro" id="IPR001372">
    <property type="entry name" value="Dynein_light_chain_typ-1/2"/>
</dbReference>
<evidence type="ECO:0000256" key="10">
    <source>
        <dbReference type="RuleBase" id="RU365010"/>
    </source>
</evidence>
<dbReference type="KEGG" id="csyr:110595927"/>